<keyword evidence="1 2" id="KW-0129">CBS domain</keyword>
<evidence type="ECO:0000256" key="1">
    <source>
        <dbReference type="ARBA" id="ARBA00023122"/>
    </source>
</evidence>
<dbReference type="Gene3D" id="3.10.580.10">
    <property type="entry name" value="CBS-domain"/>
    <property type="match status" value="2"/>
</dbReference>
<evidence type="ECO:0000313" key="6">
    <source>
        <dbReference type="Proteomes" id="UP001596119"/>
    </source>
</evidence>
<comment type="caution">
    <text evidence="5">The sequence shown here is derived from an EMBL/GenBank/DDBJ whole genome shotgun (WGS) entry which is preliminary data.</text>
</comment>
<evidence type="ECO:0000256" key="3">
    <source>
        <dbReference type="SAM" id="MobiDB-lite"/>
    </source>
</evidence>
<sequence>MTQQRHERPAPPETLDDDPPVRAVMSRRLVGVDPATPLPTALRLMVAGTVRHLPVVREGRCVGMVAEVDLLRGLAARRGPYGMATLLVADVLRPAVAVPPDTPLHEVAARMDDRGTDALLVVEGGRPVGLVTATDLVHALARRSGEEGGSARAAVP</sequence>
<dbReference type="PANTHER" id="PTHR43080">
    <property type="entry name" value="CBS DOMAIN-CONTAINING PROTEIN CBSX3, MITOCHONDRIAL"/>
    <property type="match status" value="1"/>
</dbReference>
<name>A0ABW1IIG2_9PSEU</name>
<proteinExistence type="predicted"/>
<gene>
    <name evidence="5" type="ORF">ACFQH9_29435</name>
</gene>
<protein>
    <submittedName>
        <fullName evidence="5">CBS domain-containing protein</fullName>
    </submittedName>
</protein>
<dbReference type="Proteomes" id="UP001596119">
    <property type="component" value="Unassembled WGS sequence"/>
</dbReference>
<evidence type="ECO:0000256" key="2">
    <source>
        <dbReference type="PROSITE-ProRule" id="PRU00703"/>
    </source>
</evidence>
<keyword evidence="6" id="KW-1185">Reference proteome</keyword>
<dbReference type="SUPFAM" id="SSF54631">
    <property type="entry name" value="CBS-domain pair"/>
    <property type="match status" value="1"/>
</dbReference>
<dbReference type="InterPro" id="IPR000644">
    <property type="entry name" value="CBS_dom"/>
</dbReference>
<evidence type="ECO:0000313" key="5">
    <source>
        <dbReference type="EMBL" id="MFC5952394.1"/>
    </source>
</evidence>
<feature type="region of interest" description="Disordered" evidence="3">
    <location>
        <begin position="1"/>
        <end position="20"/>
    </location>
</feature>
<dbReference type="InterPro" id="IPR046342">
    <property type="entry name" value="CBS_dom_sf"/>
</dbReference>
<evidence type="ECO:0000259" key="4">
    <source>
        <dbReference type="PROSITE" id="PS51371"/>
    </source>
</evidence>
<feature type="domain" description="CBS" evidence="4">
    <location>
        <begin position="25"/>
        <end position="85"/>
    </location>
</feature>
<dbReference type="Pfam" id="PF00571">
    <property type="entry name" value="CBS"/>
    <property type="match status" value="2"/>
</dbReference>
<dbReference type="EMBL" id="JBHSQK010000102">
    <property type="protein sequence ID" value="MFC5952394.1"/>
    <property type="molecule type" value="Genomic_DNA"/>
</dbReference>
<dbReference type="PANTHER" id="PTHR43080:SF2">
    <property type="entry name" value="CBS DOMAIN-CONTAINING PROTEIN"/>
    <property type="match status" value="1"/>
</dbReference>
<dbReference type="RefSeq" id="WP_379571238.1">
    <property type="nucleotide sequence ID" value="NZ_JBHSQK010000102.1"/>
</dbReference>
<feature type="compositionally biased region" description="Basic and acidic residues" evidence="3">
    <location>
        <begin position="1"/>
        <end position="10"/>
    </location>
</feature>
<reference evidence="6" key="1">
    <citation type="journal article" date="2019" name="Int. J. Syst. Evol. Microbiol.">
        <title>The Global Catalogue of Microorganisms (GCM) 10K type strain sequencing project: providing services to taxonomists for standard genome sequencing and annotation.</title>
        <authorList>
            <consortium name="The Broad Institute Genomics Platform"/>
            <consortium name="The Broad Institute Genome Sequencing Center for Infectious Disease"/>
            <person name="Wu L."/>
            <person name="Ma J."/>
        </authorList>
    </citation>
    <scope>NUCLEOTIDE SEQUENCE [LARGE SCALE GENOMIC DNA]</scope>
    <source>
        <strain evidence="6">CGMCC 4.7397</strain>
    </source>
</reference>
<dbReference type="InterPro" id="IPR051257">
    <property type="entry name" value="Diverse_CBS-Domain"/>
</dbReference>
<feature type="domain" description="CBS" evidence="4">
    <location>
        <begin position="91"/>
        <end position="147"/>
    </location>
</feature>
<organism evidence="5 6">
    <name type="scientific">Pseudonocardia lutea</name>
    <dbReference type="NCBI Taxonomy" id="2172015"/>
    <lineage>
        <taxon>Bacteria</taxon>
        <taxon>Bacillati</taxon>
        <taxon>Actinomycetota</taxon>
        <taxon>Actinomycetes</taxon>
        <taxon>Pseudonocardiales</taxon>
        <taxon>Pseudonocardiaceae</taxon>
        <taxon>Pseudonocardia</taxon>
    </lineage>
</organism>
<dbReference type="PROSITE" id="PS51371">
    <property type="entry name" value="CBS"/>
    <property type="match status" value="2"/>
</dbReference>
<dbReference type="SMART" id="SM00116">
    <property type="entry name" value="CBS"/>
    <property type="match status" value="2"/>
</dbReference>
<accession>A0ABW1IIG2</accession>